<dbReference type="InterPro" id="IPR003593">
    <property type="entry name" value="AAA+_ATPase"/>
</dbReference>
<evidence type="ECO:0000256" key="6">
    <source>
        <dbReference type="ARBA" id="ARBA00023212"/>
    </source>
</evidence>
<keyword evidence="3 8" id="KW-0493">Microtubule</keyword>
<accession>A0ABQ5SGI0</accession>
<dbReference type="Gene3D" id="3.40.50.300">
    <property type="entry name" value="P-loop containing nucleotide triphosphate hydrolases"/>
    <property type="match status" value="1"/>
</dbReference>
<dbReference type="InterPro" id="IPR003960">
    <property type="entry name" value="ATPase_AAA_CS"/>
</dbReference>
<feature type="compositionally biased region" description="Low complexity" evidence="9">
    <location>
        <begin position="137"/>
        <end position="148"/>
    </location>
</feature>
<comment type="catalytic activity">
    <reaction evidence="8">
        <text>n ATP + n H2O + a microtubule = n ADP + n phosphate + (n+1) alpha/beta tubulin heterodimers.</text>
        <dbReference type="EC" id="5.6.1.1"/>
    </reaction>
</comment>
<dbReference type="Gene3D" id="1.10.8.60">
    <property type="match status" value="1"/>
</dbReference>
<dbReference type="InterPro" id="IPR041569">
    <property type="entry name" value="AAA_lid_3"/>
</dbReference>
<dbReference type="HAMAP" id="MF_03023">
    <property type="entry name" value="Katanin_p60_A1"/>
    <property type="match status" value="1"/>
</dbReference>
<gene>
    <name evidence="8" type="primary">KATNA1</name>
    <name evidence="11" type="ORF">VaNZ11_013194</name>
</gene>
<feature type="region of interest" description="Disordered" evidence="9">
    <location>
        <begin position="397"/>
        <end position="419"/>
    </location>
</feature>
<evidence type="ECO:0000256" key="4">
    <source>
        <dbReference type="ARBA" id="ARBA00022741"/>
    </source>
</evidence>
<evidence type="ECO:0000313" key="12">
    <source>
        <dbReference type="Proteomes" id="UP001165090"/>
    </source>
</evidence>
<feature type="domain" description="AAA+ ATPase" evidence="10">
    <location>
        <begin position="299"/>
        <end position="453"/>
    </location>
</feature>
<comment type="caution">
    <text evidence="11">The sequence shown here is derived from an EMBL/GenBank/DDBJ whole genome shotgun (WGS) entry which is preliminary data.</text>
</comment>
<evidence type="ECO:0000256" key="9">
    <source>
        <dbReference type="SAM" id="MobiDB-lite"/>
    </source>
</evidence>
<dbReference type="EMBL" id="BSDZ01000080">
    <property type="protein sequence ID" value="GLI68711.1"/>
    <property type="molecule type" value="Genomic_DNA"/>
</dbReference>
<dbReference type="CDD" id="cd21748">
    <property type="entry name" value="Kp60-NTD"/>
    <property type="match status" value="1"/>
</dbReference>
<dbReference type="Gene3D" id="1.20.58.80">
    <property type="entry name" value="Phosphotransferase system, lactose/cellobiose-type IIA subunit"/>
    <property type="match status" value="1"/>
</dbReference>
<dbReference type="PANTHER" id="PTHR23074:SF19">
    <property type="entry name" value="KATANIN P60 ATPASE-CONTAINING SUBUNIT A1"/>
    <property type="match status" value="1"/>
</dbReference>
<feature type="compositionally biased region" description="Basic and acidic residues" evidence="9">
    <location>
        <begin position="401"/>
        <end position="411"/>
    </location>
</feature>
<dbReference type="InterPro" id="IPR050304">
    <property type="entry name" value="MT-severing_AAA_ATPase"/>
</dbReference>
<dbReference type="PROSITE" id="PS00674">
    <property type="entry name" value="AAA"/>
    <property type="match status" value="1"/>
</dbReference>
<sequence>MGVEVQAITIAVTAGRDCAMTGDYSASVTYYENAVDSTTKHIRMLGDPHAIRQWTALLHQLQEEFSIVRQCDKEARSMSMDPGVGRSNSYQDIGDARGSASYDDGYRQPIVVCHNPGQSQDDPMVWRPPTREGRGSGAAARAPMGRARTSQEDGRQMPSWANNGGAGGGARGANAAGPSGRSSSAQRRPSGGANAAGANSGSYDKPWRQNMAGKGNAGGAAGGKNSGGGAAAGGAGANKKQYIGPDQELATMLERDIIDEGINIKWDDIAGLEEAKRVLNEALVLPMIMPDFFTGIRRPVKGVLLFGPPGTGKTMLAKAAATETSCTFFNVSSATLASKYRGESERMVRVLFDMAREMAPSMIFIDEVDSLCSQRGTANEHEASRRVKTELLVQIDGVHGGGDKDKDKDSASADGEPPAPRHVFVLAATNFPWDIDEALRRRLEKRVYIPLPGQAQRLQLLKINLKDVDVAPGVNLESVAAQLEGYSGDDITNICRDAAMNGMRRLVAGKTPAEIKALREAGKDSFKEPVTSEDFQQAIRKINPSVSKEDIKRHEEWLGVFGST</sequence>
<keyword evidence="2 8" id="KW-0963">Cytoplasm</keyword>
<proteinExistence type="inferred from homology"/>
<protein>
    <recommendedName>
        <fullName evidence="8">Katanin p60 ATPase-containing subunit A1</fullName>
        <shortName evidence="8">Katanin p60 subunit A1</shortName>
        <ecNumber evidence="8">5.6.1.1</ecNumber>
    </recommendedName>
    <alternativeName>
        <fullName evidence="8">p60 katanin</fullName>
    </alternativeName>
</protein>
<comment type="similarity">
    <text evidence="8">Belongs to the AAA ATPase family. Katanin p60 subunit A1 subfamily.</text>
</comment>
<feature type="compositionally biased region" description="Gly residues" evidence="9">
    <location>
        <begin position="215"/>
        <end position="236"/>
    </location>
</feature>
<evidence type="ECO:0000256" key="5">
    <source>
        <dbReference type="ARBA" id="ARBA00022840"/>
    </source>
</evidence>
<keyword evidence="7 8" id="KW-0413">Isomerase</keyword>
<dbReference type="SUPFAM" id="SSF52540">
    <property type="entry name" value="P-loop containing nucleoside triphosphate hydrolases"/>
    <property type="match status" value="1"/>
</dbReference>
<dbReference type="Pfam" id="PF17862">
    <property type="entry name" value="AAA_lid_3"/>
    <property type="match status" value="1"/>
</dbReference>
<dbReference type="InterPro" id="IPR015415">
    <property type="entry name" value="Spast_Vps4_C"/>
</dbReference>
<dbReference type="SMART" id="SM00382">
    <property type="entry name" value="AAA"/>
    <property type="match status" value="1"/>
</dbReference>
<evidence type="ECO:0000256" key="2">
    <source>
        <dbReference type="ARBA" id="ARBA00022490"/>
    </source>
</evidence>
<organism evidence="11 12">
    <name type="scientific">Volvox africanus</name>
    <dbReference type="NCBI Taxonomy" id="51714"/>
    <lineage>
        <taxon>Eukaryota</taxon>
        <taxon>Viridiplantae</taxon>
        <taxon>Chlorophyta</taxon>
        <taxon>core chlorophytes</taxon>
        <taxon>Chlorophyceae</taxon>
        <taxon>CS clade</taxon>
        <taxon>Chlamydomonadales</taxon>
        <taxon>Volvocaceae</taxon>
        <taxon>Volvox</taxon>
    </lineage>
</organism>
<dbReference type="Pfam" id="PF09336">
    <property type="entry name" value="Vps4_C"/>
    <property type="match status" value="1"/>
</dbReference>
<keyword evidence="6 8" id="KW-0206">Cytoskeleton</keyword>
<dbReference type="InterPro" id="IPR048611">
    <property type="entry name" value="KATNA1_MIT"/>
</dbReference>
<keyword evidence="4 8" id="KW-0547">Nucleotide-binding</keyword>
<reference evidence="11 12" key="1">
    <citation type="journal article" date="2023" name="IScience">
        <title>Expanded male sex-determining region conserved during the evolution of homothallism in the green alga Volvox.</title>
        <authorList>
            <person name="Yamamoto K."/>
            <person name="Matsuzaki R."/>
            <person name="Mahakham W."/>
            <person name="Heman W."/>
            <person name="Sekimoto H."/>
            <person name="Kawachi M."/>
            <person name="Minakuchi Y."/>
            <person name="Toyoda A."/>
            <person name="Nozaki H."/>
        </authorList>
    </citation>
    <scope>NUCLEOTIDE SEQUENCE [LARGE SCALE GENOMIC DNA]</scope>
    <source>
        <strain evidence="11 12">NIES-4468</strain>
    </source>
</reference>
<keyword evidence="5 8" id="KW-0067">ATP-binding</keyword>
<keyword evidence="12" id="KW-1185">Reference proteome</keyword>
<evidence type="ECO:0000259" key="10">
    <source>
        <dbReference type="SMART" id="SM00382"/>
    </source>
</evidence>
<evidence type="ECO:0000256" key="7">
    <source>
        <dbReference type="ARBA" id="ARBA00023235"/>
    </source>
</evidence>
<dbReference type="InterPro" id="IPR027417">
    <property type="entry name" value="P-loop_NTPase"/>
</dbReference>
<feature type="binding site" evidence="8">
    <location>
        <begin position="307"/>
        <end position="314"/>
    </location>
    <ligand>
        <name>ATP</name>
        <dbReference type="ChEBI" id="CHEBI:30616"/>
    </ligand>
</feature>
<feature type="compositionally biased region" description="Low complexity" evidence="9">
    <location>
        <begin position="172"/>
        <end position="202"/>
    </location>
</feature>
<dbReference type="Pfam" id="PF21126">
    <property type="entry name" value="KATNA1_MIT"/>
    <property type="match status" value="1"/>
</dbReference>
<evidence type="ECO:0000313" key="11">
    <source>
        <dbReference type="EMBL" id="GLI68711.1"/>
    </source>
</evidence>
<evidence type="ECO:0000256" key="1">
    <source>
        <dbReference type="ARBA" id="ARBA00004245"/>
    </source>
</evidence>
<dbReference type="InterPro" id="IPR028596">
    <property type="entry name" value="KATNA1"/>
</dbReference>
<comment type="function">
    <text evidence="8">Severs microtubules in an ATP-dependent manner. Microtubule severing may promote rapid reorganization of cellular microtubule arrays.</text>
</comment>
<evidence type="ECO:0000256" key="8">
    <source>
        <dbReference type="HAMAP-Rule" id="MF_03023"/>
    </source>
</evidence>
<dbReference type="PANTHER" id="PTHR23074">
    <property type="entry name" value="AAA DOMAIN-CONTAINING"/>
    <property type="match status" value="1"/>
</dbReference>
<name>A0ABQ5SGI0_9CHLO</name>
<feature type="region of interest" description="Disordered" evidence="9">
    <location>
        <begin position="76"/>
        <end position="241"/>
    </location>
</feature>
<dbReference type="InterPro" id="IPR003959">
    <property type="entry name" value="ATPase_AAA_core"/>
</dbReference>
<dbReference type="EC" id="5.6.1.1" evidence="8"/>
<comment type="subcellular location">
    <subcellularLocation>
        <location evidence="1 8">Cytoplasm</location>
        <location evidence="1 8">Cytoskeleton</location>
    </subcellularLocation>
</comment>
<evidence type="ECO:0000256" key="3">
    <source>
        <dbReference type="ARBA" id="ARBA00022701"/>
    </source>
</evidence>
<dbReference type="Pfam" id="PF00004">
    <property type="entry name" value="AAA"/>
    <property type="match status" value="1"/>
</dbReference>
<dbReference type="Proteomes" id="UP001165090">
    <property type="component" value="Unassembled WGS sequence"/>
</dbReference>